<evidence type="ECO:0000256" key="4">
    <source>
        <dbReference type="ARBA" id="ARBA00022475"/>
    </source>
</evidence>
<evidence type="ECO:0000256" key="7">
    <source>
        <dbReference type="ARBA" id="ARBA00023065"/>
    </source>
</evidence>
<feature type="transmembrane region" description="Helical" evidence="13">
    <location>
        <begin position="56"/>
        <end position="75"/>
    </location>
</feature>
<evidence type="ECO:0000256" key="10">
    <source>
        <dbReference type="ARBA" id="ARBA00023180"/>
    </source>
</evidence>
<dbReference type="InterPro" id="IPR006990">
    <property type="entry name" value="Tweety"/>
</dbReference>
<feature type="transmembrane region" description="Helical" evidence="13">
    <location>
        <begin position="246"/>
        <end position="265"/>
    </location>
</feature>
<evidence type="ECO:0000256" key="1">
    <source>
        <dbReference type="ARBA" id="ARBA00004651"/>
    </source>
</evidence>
<keyword evidence="7" id="KW-0406">Ion transport</keyword>
<protein>
    <submittedName>
        <fullName evidence="14">Uncharacterized protein</fullName>
    </submittedName>
</protein>
<keyword evidence="9" id="KW-0869">Chloride channel</keyword>
<dbReference type="AlphaFoldDB" id="A0A250X694"/>
<proteinExistence type="inferred from homology"/>
<evidence type="ECO:0000256" key="8">
    <source>
        <dbReference type="ARBA" id="ARBA00023136"/>
    </source>
</evidence>
<keyword evidence="5 13" id="KW-0812">Transmembrane</keyword>
<evidence type="ECO:0000313" key="14">
    <source>
        <dbReference type="EMBL" id="GAX78587.1"/>
    </source>
</evidence>
<evidence type="ECO:0000256" key="13">
    <source>
        <dbReference type="SAM" id="Phobius"/>
    </source>
</evidence>
<reference evidence="14 15" key="1">
    <citation type="submission" date="2017-08" db="EMBL/GenBank/DDBJ databases">
        <title>Acidophilic green algal genome provides insights into adaptation to an acidic environment.</title>
        <authorList>
            <person name="Hirooka S."/>
            <person name="Hirose Y."/>
            <person name="Kanesaki Y."/>
            <person name="Higuchi S."/>
            <person name="Fujiwara T."/>
            <person name="Onuma R."/>
            <person name="Era A."/>
            <person name="Ohbayashi R."/>
            <person name="Uzuka A."/>
            <person name="Nozaki H."/>
            <person name="Yoshikawa H."/>
            <person name="Miyagishima S.Y."/>
        </authorList>
    </citation>
    <scope>NUCLEOTIDE SEQUENCE [LARGE SCALE GENOMIC DNA]</scope>
    <source>
        <strain evidence="14 15">NIES-2499</strain>
    </source>
</reference>
<keyword evidence="8 13" id="KW-0472">Membrane</keyword>
<evidence type="ECO:0000313" key="15">
    <source>
        <dbReference type="Proteomes" id="UP000232323"/>
    </source>
</evidence>
<evidence type="ECO:0000256" key="11">
    <source>
        <dbReference type="ARBA" id="ARBA00023214"/>
    </source>
</evidence>
<dbReference type="EMBL" id="BEGY01000033">
    <property type="protein sequence ID" value="GAX78587.1"/>
    <property type="molecule type" value="Genomic_DNA"/>
</dbReference>
<feature type="transmembrane region" description="Helical" evidence="13">
    <location>
        <begin position="110"/>
        <end position="130"/>
    </location>
</feature>
<dbReference type="GO" id="GO:0005886">
    <property type="term" value="C:plasma membrane"/>
    <property type="evidence" value="ECO:0007669"/>
    <property type="project" value="UniProtKB-SubCell"/>
</dbReference>
<name>A0A250X694_9CHLO</name>
<evidence type="ECO:0000256" key="3">
    <source>
        <dbReference type="ARBA" id="ARBA00022448"/>
    </source>
</evidence>
<keyword evidence="3" id="KW-0813">Transport</keyword>
<evidence type="ECO:0000256" key="6">
    <source>
        <dbReference type="ARBA" id="ARBA00022989"/>
    </source>
</evidence>
<keyword evidence="11" id="KW-0868">Chloride</keyword>
<keyword evidence="4" id="KW-1003">Cell membrane</keyword>
<dbReference type="GO" id="GO:0034707">
    <property type="term" value="C:chloride channel complex"/>
    <property type="evidence" value="ECO:0007669"/>
    <property type="project" value="UniProtKB-KW"/>
</dbReference>
<feature type="transmembrane region" description="Helical" evidence="13">
    <location>
        <begin position="272"/>
        <end position="296"/>
    </location>
</feature>
<comment type="subcellular location">
    <subcellularLocation>
        <location evidence="1">Cell membrane</location>
        <topology evidence="1">Multi-pass membrane protein</topology>
    </subcellularLocation>
</comment>
<evidence type="ECO:0000256" key="9">
    <source>
        <dbReference type="ARBA" id="ARBA00023173"/>
    </source>
</evidence>
<dbReference type="GO" id="GO:0072320">
    <property type="term" value="F:volume-sensitive chloride channel activity"/>
    <property type="evidence" value="ECO:0007669"/>
    <property type="project" value="TreeGrafter"/>
</dbReference>
<keyword evidence="15" id="KW-1185">Reference proteome</keyword>
<dbReference type="PANTHER" id="PTHR12424">
    <property type="entry name" value="TWEETY-RELATED"/>
    <property type="match status" value="1"/>
</dbReference>
<evidence type="ECO:0000256" key="5">
    <source>
        <dbReference type="ARBA" id="ARBA00022692"/>
    </source>
</evidence>
<comment type="caution">
    <text evidence="14">The sequence shown here is derived from an EMBL/GenBank/DDBJ whole genome shotgun (WGS) entry which is preliminary data.</text>
</comment>
<keyword evidence="12" id="KW-0407">Ion channel</keyword>
<dbReference type="Proteomes" id="UP000232323">
    <property type="component" value="Unassembled WGS sequence"/>
</dbReference>
<keyword evidence="6 13" id="KW-1133">Transmembrane helix</keyword>
<accession>A0A250X694</accession>
<dbReference type="GO" id="GO:0005229">
    <property type="term" value="F:intracellularly calcium-gated chloride channel activity"/>
    <property type="evidence" value="ECO:0007669"/>
    <property type="project" value="TreeGrafter"/>
</dbReference>
<sequence length="655" mass="70450">MTSLTPLDFCPSSVVTKLPFSQTHLDPSYFVNISSWSSAQISAYAYRVVPRVTVDIVFTCFALALFFLFITWRCVRSCCRCCMSKGDIDTKTVADPVSTSKGATLRTSKVLTVLLTVLTLAACITGIILVKPSTMSDTSYSLEADAAYLQQDVVGNMTILLGTFEYAFGISQALTSAAAGLPPAEYSQAQTIALNINTSATSAVSQFGPLVYSLNLTAASIQTRTMSTTDTTSTVQKYLPSSLRGLYGLCATLTLALALVMVMQVPAGITTLVLLCLLVSTLTFTLSGALAVYLVVTSDLCPAAETVVLNVVAPPYQPLVRFYLTSTKPADSVETILADYSLVIDIPALQTSLHTQIAKAESSLSSLVTEVGPGTNYGKSFTSIITSLKLLDSHIHTSIGSDTGNTPSGLLGAIGYTSIHGLYSRTKTQICCTLNDQVATQWAVLTPVAYLLLLTALSASMGLLVFDSFPQEGSTCFACSRLSLRKLASFMESRRKAAEQQKAAEAGPDGAADAASADVQKVYPAPSGWMPQQLPQYYPYPQMPAAYPGQHMQMPTLSNQDLYGSPTQDYAARPQKPVPQLYDVHEVLNRKFEVRQIEIPVIEVPSLFDNTDVGGREPAADLHPSYVMEPLQGQEIGQKEQTQPKGFKIGWLEKS</sequence>
<keyword evidence="10" id="KW-0325">Glycoprotein</keyword>
<evidence type="ECO:0000256" key="2">
    <source>
        <dbReference type="ARBA" id="ARBA00009849"/>
    </source>
</evidence>
<organism evidence="14 15">
    <name type="scientific">Chlamydomonas eustigma</name>
    <dbReference type="NCBI Taxonomy" id="1157962"/>
    <lineage>
        <taxon>Eukaryota</taxon>
        <taxon>Viridiplantae</taxon>
        <taxon>Chlorophyta</taxon>
        <taxon>core chlorophytes</taxon>
        <taxon>Chlorophyceae</taxon>
        <taxon>CS clade</taxon>
        <taxon>Chlamydomonadales</taxon>
        <taxon>Chlamydomonadaceae</taxon>
        <taxon>Chlamydomonas</taxon>
    </lineage>
</organism>
<gene>
    <name evidence="14" type="ORF">CEUSTIGMA_g6026.t1</name>
</gene>
<dbReference type="PANTHER" id="PTHR12424:SF8">
    <property type="entry name" value="PROTEIN TWEETY"/>
    <property type="match status" value="1"/>
</dbReference>
<evidence type="ECO:0000256" key="12">
    <source>
        <dbReference type="ARBA" id="ARBA00023303"/>
    </source>
</evidence>
<comment type="similarity">
    <text evidence="2">Belongs to the tweety family.</text>
</comment>